<evidence type="ECO:0000259" key="1">
    <source>
        <dbReference type="Pfam" id="PF17885"/>
    </source>
</evidence>
<dbReference type="STRING" id="665004.AC529_00515"/>
<reference evidence="3" key="1">
    <citation type="journal article" date="2017" name="Acta Aliment.">
        <title>Plant polysaccharide degrading enzyme system of Thermpbifida cellulosilytica TB100 revealed by de novo genome project data.</title>
        <authorList>
            <person name="Toth A."/>
            <person name="Baka E."/>
            <person name="Luzics S."/>
            <person name="Bata-Vidacs I."/>
            <person name="Nagy I."/>
            <person name="Balint B."/>
            <person name="Herceg R."/>
            <person name="Olasz F."/>
            <person name="Wilk T."/>
            <person name="Nagy T."/>
            <person name="Kriszt B."/>
            <person name="Nagy I."/>
            <person name="Kukolya J."/>
        </authorList>
    </citation>
    <scope>NUCLEOTIDE SEQUENCE [LARGE SCALE GENOMIC DNA]</scope>
    <source>
        <strain evidence="3">TB100</strain>
    </source>
</reference>
<feature type="domain" description="Styrene monooxygenase StyA putative substrate binding" evidence="1">
    <location>
        <begin position="158"/>
        <end position="263"/>
    </location>
</feature>
<dbReference type="Gene3D" id="3.50.50.60">
    <property type="entry name" value="FAD/NAD(P)-binding domain"/>
    <property type="match status" value="2"/>
</dbReference>
<dbReference type="Gene3D" id="3.30.9.40">
    <property type="match status" value="1"/>
</dbReference>
<dbReference type="Pfam" id="PF17885">
    <property type="entry name" value="Smoa_sbd"/>
    <property type="match status" value="1"/>
</dbReference>
<dbReference type="PATRIC" id="fig|665004.4.peg.1943"/>
<sequence length="431" mass="47435">MPPLSPRVLIVGAGQSGLFLGHRLLDLGFRVELITNQTSLEIRESPASVTQFAAPSTRALEEQAGLDLWREQAPRFERVRLSMIPPQGDVFRFSGRLGASPIGERIGEHAVSVDRRIKMADWLEYLEDKGAKVHIQTATLADLKYYIRMYDLVVVAVGADQLGDLFHVDRSRFSGAHERVMVQAILDGVAWEGDRQLDVYTSPHGEVFLTPFLTSQGEATSVTMLSTPGGSLDAGGMAGRSPGPLLAGMQTLLREHLPEVYERIAHLGVDDLVGGAKDITYSKFTPMVRKPVAFLDGVPMLGMADVVVTSDPITGQGWANSTFCAQVYADAIAERAHSGKPFDAEFMENAFDKFYQERGRHSAVLAGMVHNFWRGTLPPHFNDLIGAVVRYPEVADRWISGFNDPADYERWMFDPQAARDYIAEVAARAGS</sequence>
<dbReference type="EMBL" id="LGEM01000003">
    <property type="protein sequence ID" value="KUP98636.1"/>
    <property type="molecule type" value="Genomic_DNA"/>
</dbReference>
<keyword evidence="3" id="KW-1185">Reference proteome</keyword>
<comment type="caution">
    <text evidence="2">The sequence shown here is derived from an EMBL/GenBank/DDBJ whole genome shotgun (WGS) entry which is preliminary data.</text>
</comment>
<dbReference type="Proteomes" id="UP000074382">
    <property type="component" value="Unassembled WGS sequence"/>
</dbReference>
<protein>
    <recommendedName>
        <fullName evidence="1">Styrene monooxygenase StyA putative substrate binding domain-containing protein</fullName>
    </recommendedName>
</protein>
<evidence type="ECO:0000313" key="2">
    <source>
        <dbReference type="EMBL" id="KUP98636.1"/>
    </source>
</evidence>
<accession>A0A147KMY3</accession>
<gene>
    <name evidence="2" type="ORF">AC529_00515</name>
</gene>
<dbReference type="InterPro" id="IPR036188">
    <property type="entry name" value="FAD/NAD-bd_sf"/>
</dbReference>
<evidence type="ECO:0000313" key="3">
    <source>
        <dbReference type="Proteomes" id="UP000074382"/>
    </source>
</evidence>
<name>A0A147KMY3_THECS</name>
<dbReference type="SUPFAM" id="SSF51905">
    <property type="entry name" value="FAD/NAD(P)-binding domain"/>
    <property type="match status" value="1"/>
</dbReference>
<dbReference type="InterPro" id="IPR041654">
    <property type="entry name" value="StyA_sbd"/>
</dbReference>
<dbReference type="RefSeq" id="WP_157080127.1">
    <property type="nucleotide sequence ID" value="NZ_KQ950181.1"/>
</dbReference>
<organism evidence="2 3">
    <name type="scientific">Thermobifida cellulosilytica TB100</name>
    <dbReference type="NCBI Taxonomy" id="665004"/>
    <lineage>
        <taxon>Bacteria</taxon>
        <taxon>Bacillati</taxon>
        <taxon>Actinomycetota</taxon>
        <taxon>Actinomycetes</taxon>
        <taxon>Streptosporangiales</taxon>
        <taxon>Nocardiopsidaceae</taxon>
        <taxon>Thermobifida</taxon>
    </lineage>
</organism>
<dbReference type="OrthoDB" id="3414915at2"/>
<proteinExistence type="predicted"/>
<dbReference type="AlphaFoldDB" id="A0A147KMY3"/>